<name>A0ACC1DE87_9NEOP</name>
<evidence type="ECO:0000313" key="2">
    <source>
        <dbReference type="Proteomes" id="UP000824533"/>
    </source>
</evidence>
<reference evidence="1 2" key="1">
    <citation type="journal article" date="2021" name="Front. Genet.">
        <title>Chromosome-Level Genome Assembly Reveals Significant Gene Expansion in the Toll and IMD Signaling Pathways of Dendrolimus kikuchii.</title>
        <authorList>
            <person name="Zhou J."/>
            <person name="Wu P."/>
            <person name="Xiong Z."/>
            <person name="Liu N."/>
            <person name="Zhao N."/>
            <person name="Ji M."/>
            <person name="Qiu Y."/>
            <person name="Yang B."/>
        </authorList>
    </citation>
    <scope>NUCLEOTIDE SEQUENCE [LARGE SCALE GENOMIC DNA]</scope>
    <source>
        <strain evidence="1">Ann1</strain>
    </source>
</reference>
<evidence type="ECO:0000313" key="1">
    <source>
        <dbReference type="EMBL" id="KAJ0182136.1"/>
    </source>
</evidence>
<organism evidence="1 2">
    <name type="scientific">Dendrolimus kikuchii</name>
    <dbReference type="NCBI Taxonomy" id="765133"/>
    <lineage>
        <taxon>Eukaryota</taxon>
        <taxon>Metazoa</taxon>
        <taxon>Ecdysozoa</taxon>
        <taxon>Arthropoda</taxon>
        <taxon>Hexapoda</taxon>
        <taxon>Insecta</taxon>
        <taxon>Pterygota</taxon>
        <taxon>Neoptera</taxon>
        <taxon>Endopterygota</taxon>
        <taxon>Lepidoptera</taxon>
        <taxon>Glossata</taxon>
        <taxon>Ditrysia</taxon>
        <taxon>Bombycoidea</taxon>
        <taxon>Lasiocampidae</taxon>
        <taxon>Dendrolimus</taxon>
    </lineage>
</organism>
<proteinExistence type="predicted"/>
<comment type="caution">
    <text evidence="1">The sequence shown here is derived from an EMBL/GenBank/DDBJ whole genome shotgun (WGS) entry which is preliminary data.</text>
</comment>
<accession>A0ACC1DE87</accession>
<dbReference type="Proteomes" id="UP000824533">
    <property type="component" value="Linkage Group LG04"/>
</dbReference>
<keyword evidence="2" id="KW-1185">Reference proteome</keyword>
<protein>
    <submittedName>
        <fullName evidence="1">Uncharacterized protein</fullName>
    </submittedName>
</protein>
<sequence length="375" mass="41922">MSVLSLMAKSVLSREYTGHGNTICGMSSMSSLLQMHEGSCLHPKRFRYSEHPQCPVKSWLCRSVSPTSVRNIREKDISMNAQAQQKKTQEEHIKRPMNAFMVWSRLQRRKIAQDNPKMHNSEISKRLGAEWKLLTEDEKRPFIDEAKRPRRKPKTLRKEGYPYSIPYPSVPMDALRAGKICRNFNLSSNGLLLDSGLPFISSANLRAAYNVGGNVASQITPKIHRHNCMGSSMDMSKYSIEAEKYRSYGMYPDPSRGYLDSAALSKAYMYMDQSQQRSYPMDISKMYTEASAAMAGLGSVTSAPSSLSPRSPAESPDMPAKAQERTEGSSSSGSNPSPSLPYYQGSSSILMPQYTGQYTQAAQGGEFRRPLTVIF</sequence>
<gene>
    <name evidence="1" type="ORF">K1T71_002858</name>
</gene>
<dbReference type="EMBL" id="CM034390">
    <property type="protein sequence ID" value="KAJ0182136.1"/>
    <property type="molecule type" value="Genomic_DNA"/>
</dbReference>